<dbReference type="RefSeq" id="WP_124302031.1">
    <property type="nucleotide sequence ID" value="NZ_CP027750.1"/>
</dbReference>
<dbReference type="Proteomes" id="UP000280455">
    <property type="component" value="Chromosome"/>
</dbReference>
<sequence length="120" mass="13688">MGWSYSHPTQADLLQQLLVPDSTFSRDREVIAHTLVGNELWTVVRLTLKIKGIVKDNAIGDTYTFIQLDLIDQYEGDWGHKPLSEETGPLYYGCPLSFLEMAPDGVNKDWRNKLREAHQA</sequence>
<name>A0AAD1E841_9PSED</name>
<dbReference type="AlphaFoldDB" id="A0AAD1E841"/>
<reference evidence="1 2" key="1">
    <citation type="submission" date="2018-03" db="EMBL/GenBank/DDBJ databases">
        <title>Diversity of phytobeneficial traits revealed by whole-genome analysis of worldwide-isolated phenazine-producing Pseudomonas spp.</title>
        <authorList>
            <person name="Biessy A."/>
            <person name="Novinscak A."/>
            <person name="Blom J."/>
            <person name="Leger G."/>
            <person name="Thomashow L.S."/>
            <person name="Cazorla F.M."/>
            <person name="Josic D."/>
            <person name="Filion M."/>
        </authorList>
    </citation>
    <scope>NUCLEOTIDE SEQUENCE [LARGE SCALE GENOMIC DNA]</scope>
    <source>
        <strain evidence="1 2">ChPhzS24</strain>
    </source>
</reference>
<evidence type="ECO:0000313" key="1">
    <source>
        <dbReference type="EMBL" id="AZE31592.1"/>
    </source>
</evidence>
<evidence type="ECO:0000313" key="2">
    <source>
        <dbReference type="Proteomes" id="UP000280455"/>
    </source>
</evidence>
<accession>A0AAD1E841</accession>
<gene>
    <name evidence="1" type="ORF">C4K07_4829</name>
</gene>
<organism evidence="1 2">
    <name type="scientific">Pseudomonas chlororaphis subsp. aureofaciens</name>
    <dbReference type="NCBI Taxonomy" id="587851"/>
    <lineage>
        <taxon>Bacteria</taxon>
        <taxon>Pseudomonadati</taxon>
        <taxon>Pseudomonadota</taxon>
        <taxon>Gammaproteobacteria</taxon>
        <taxon>Pseudomonadales</taxon>
        <taxon>Pseudomonadaceae</taxon>
        <taxon>Pseudomonas</taxon>
    </lineage>
</organism>
<protein>
    <submittedName>
        <fullName evidence="1">Uncharacterized protein</fullName>
    </submittedName>
</protein>
<dbReference type="EMBL" id="CP027750">
    <property type="protein sequence ID" value="AZE31592.1"/>
    <property type="molecule type" value="Genomic_DNA"/>
</dbReference>
<proteinExistence type="predicted"/>